<accession>A0A160PSK0</accession>
<feature type="domain" description="Restriction endonuclease type II NgoFVII C-terminal B3-like DNA-binding" evidence="2">
    <location>
        <begin position="200"/>
        <end position="335"/>
    </location>
</feature>
<dbReference type="InterPro" id="IPR048923">
    <property type="entry name" value="RE_NgoFVII_C"/>
</dbReference>
<dbReference type="Pfam" id="PF09565">
    <property type="entry name" value="RE_NgoFVII"/>
    <property type="match status" value="1"/>
</dbReference>
<keyword evidence="4" id="KW-1185">Reference proteome</keyword>
<dbReference type="Proteomes" id="UP000218244">
    <property type="component" value="Chromosome"/>
</dbReference>
<dbReference type="Pfam" id="PF20731">
    <property type="entry name" value="RE_NgoFVII_C"/>
    <property type="match status" value="1"/>
</dbReference>
<gene>
    <name evidence="3" type="ORF">N24_1871</name>
</gene>
<dbReference type="EMBL" id="AP017369">
    <property type="protein sequence ID" value="BAU96133.1"/>
    <property type="molecule type" value="Genomic_DNA"/>
</dbReference>
<protein>
    <submittedName>
        <fullName evidence="3">Stress-sensitive restriction system protein 1</fullName>
    </submittedName>
</protein>
<dbReference type="REBASE" id="144890">
    <property type="entry name" value="CglN24ORF1870P"/>
</dbReference>
<evidence type="ECO:0000259" key="2">
    <source>
        <dbReference type="Pfam" id="PF20731"/>
    </source>
</evidence>
<evidence type="ECO:0000313" key="4">
    <source>
        <dbReference type="Proteomes" id="UP000218244"/>
    </source>
</evidence>
<dbReference type="AlphaFoldDB" id="A0A160PSK0"/>
<sequence>MKPTVNVVFNAHRPNDTQPLDKFFDKELKDTHHLDITVGYISEKSLRYLRDILEEKTNITANLTCGMHACEGMTAPQLHYARELHTFLSNNNRGGVFVLPRLRYHGKIYLFHQRTAPDPKAYIGSANLSAIIPGHASTFETGVMLDPAPTELIQHLQRDVEPLKVPIDEYHVPIVADQNALMRGVSRAAPMSTSHVVAVMSSPAQYTFDLPLKAHPKSSLNAHLGGDGGRMQKTGRRLSRKWYEGELIVDEKYRDLPGYPQKGVPFTVITDDGWTFECKTSGDGGKNLRSVGSLETFGAWMKSRLIDAGALEFGETATEKNIERFGRSHLTMKYHPDYNVWSFDLSTITPIHHTEQD</sequence>
<evidence type="ECO:0000313" key="3">
    <source>
        <dbReference type="EMBL" id="BAU96133.1"/>
    </source>
</evidence>
<organism evidence="3 4">
    <name type="scientific">Corynebacterium suranareeae</name>
    <dbReference type="NCBI Taxonomy" id="2506452"/>
    <lineage>
        <taxon>Bacteria</taxon>
        <taxon>Bacillati</taxon>
        <taxon>Actinomycetota</taxon>
        <taxon>Actinomycetes</taxon>
        <taxon>Mycobacteriales</taxon>
        <taxon>Corynebacteriaceae</taxon>
        <taxon>Corynebacterium</taxon>
    </lineage>
</organism>
<proteinExistence type="predicted"/>
<feature type="domain" description="Restriction endonuclease type II NgoFVII N-terminal" evidence="1">
    <location>
        <begin position="19"/>
        <end position="156"/>
    </location>
</feature>
<dbReference type="Gene3D" id="3.30.870.10">
    <property type="entry name" value="Endonuclease Chain A"/>
    <property type="match status" value="1"/>
</dbReference>
<dbReference type="RefSeq" id="WP_096456415.1">
    <property type="nucleotide sequence ID" value="NZ_AP017369.1"/>
</dbReference>
<name>A0A160PSK0_9CORY</name>
<dbReference type="KEGG" id="csur:N24_1871"/>
<dbReference type="InterPro" id="IPR019065">
    <property type="entry name" value="RE_NgoFVII_N"/>
</dbReference>
<evidence type="ECO:0000259" key="1">
    <source>
        <dbReference type="Pfam" id="PF09565"/>
    </source>
</evidence>
<reference evidence="3 4" key="1">
    <citation type="submission" date="2016-02" db="EMBL/GenBank/DDBJ databases">
        <title>Corynebacterium glutamicum N24 whole genome sequencing project.</title>
        <authorList>
            <person name="Matsutani M."/>
            <person name="Nangtapong N."/>
            <person name="Yakushi T."/>
            <person name="Matsushita K."/>
        </authorList>
    </citation>
    <scope>NUCLEOTIDE SEQUENCE [LARGE SCALE GENOMIC DNA]</scope>
    <source>
        <strain evidence="3 4">N24</strain>
    </source>
</reference>